<keyword evidence="1" id="KW-0805">Transcription regulation</keyword>
<dbReference type="GO" id="GO:0003700">
    <property type="term" value="F:DNA-binding transcription factor activity"/>
    <property type="evidence" value="ECO:0007669"/>
    <property type="project" value="InterPro"/>
</dbReference>
<name>A0A2S2BP57_9NOCA</name>
<keyword evidence="3" id="KW-0804">Transcription</keyword>
<dbReference type="PRINTS" id="PR00035">
    <property type="entry name" value="HTHGNTR"/>
</dbReference>
<evidence type="ECO:0000256" key="2">
    <source>
        <dbReference type="ARBA" id="ARBA00023125"/>
    </source>
</evidence>
<dbReference type="RefSeq" id="WP_109325737.1">
    <property type="nucleotide sequence ID" value="NZ_CP021354.1"/>
</dbReference>
<dbReference type="KEGG" id="roz:CBI38_01340"/>
<dbReference type="CDD" id="cd07377">
    <property type="entry name" value="WHTH_GntR"/>
    <property type="match status" value="1"/>
</dbReference>
<dbReference type="GO" id="GO:0003677">
    <property type="term" value="F:DNA binding"/>
    <property type="evidence" value="ECO:0007669"/>
    <property type="project" value="UniProtKB-KW"/>
</dbReference>
<dbReference type="Gene3D" id="3.40.1410.10">
    <property type="entry name" value="Chorismate lyase-like"/>
    <property type="match status" value="1"/>
</dbReference>
<organism evidence="5 6">
    <name type="scientific">Rhodococcus oxybenzonivorans</name>
    <dbReference type="NCBI Taxonomy" id="1990687"/>
    <lineage>
        <taxon>Bacteria</taxon>
        <taxon>Bacillati</taxon>
        <taxon>Actinomycetota</taxon>
        <taxon>Actinomycetes</taxon>
        <taxon>Mycobacteriales</taxon>
        <taxon>Nocardiaceae</taxon>
        <taxon>Rhodococcus</taxon>
    </lineage>
</organism>
<evidence type="ECO:0000259" key="4">
    <source>
        <dbReference type="PROSITE" id="PS50949"/>
    </source>
</evidence>
<dbReference type="Gene3D" id="1.10.10.10">
    <property type="entry name" value="Winged helix-like DNA-binding domain superfamily/Winged helix DNA-binding domain"/>
    <property type="match status" value="1"/>
</dbReference>
<keyword evidence="2" id="KW-0238">DNA-binding</keyword>
<accession>A0A2S2BP57</accession>
<dbReference type="Proteomes" id="UP000245711">
    <property type="component" value="Chromosome"/>
</dbReference>
<dbReference type="OrthoDB" id="3571145at2"/>
<dbReference type="SMART" id="SM00345">
    <property type="entry name" value="HTH_GNTR"/>
    <property type="match status" value="1"/>
</dbReference>
<gene>
    <name evidence="5" type="ORF">CBI38_01340</name>
</gene>
<evidence type="ECO:0000256" key="3">
    <source>
        <dbReference type="ARBA" id="ARBA00023163"/>
    </source>
</evidence>
<evidence type="ECO:0000313" key="6">
    <source>
        <dbReference type="Proteomes" id="UP000245711"/>
    </source>
</evidence>
<dbReference type="InterPro" id="IPR036390">
    <property type="entry name" value="WH_DNA-bd_sf"/>
</dbReference>
<protein>
    <submittedName>
        <fullName evidence="5">GntR family transcriptional regulator</fullName>
    </submittedName>
</protein>
<feature type="domain" description="HTH gntR-type" evidence="4">
    <location>
        <begin position="10"/>
        <end position="78"/>
    </location>
</feature>
<proteinExistence type="predicted"/>
<evidence type="ECO:0000313" key="5">
    <source>
        <dbReference type="EMBL" id="AWK70410.1"/>
    </source>
</evidence>
<evidence type="ECO:0000256" key="1">
    <source>
        <dbReference type="ARBA" id="ARBA00023015"/>
    </source>
</evidence>
<dbReference type="InterPro" id="IPR011663">
    <property type="entry name" value="UTRA"/>
</dbReference>
<dbReference type="Pfam" id="PF00392">
    <property type="entry name" value="GntR"/>
    <property type="match status" value="1"/>
</dbReference>
<dbReference type="PROSITE" id="PS50949">
    <property type="entry name" value="HTH_GNTR"/>
    <property type="match status" value="1"/>
</dbReference>
<dbReference type="InterPro" id="IPR050679">
    <property type="entry name" value="Bact_HTH_transcr_reg"/>
</dbReference>
<dbReference type="PANTHER" id="PTHR44846">
    <property type="entry name" value="MANNOSYL-D-GLYCERATE TRANSPORT/METABOLISM SYSTEM REPRESSOR MNGR-RELATED"/>
    <property type="match status" value="1"/>
</dbReference>
<sequence>MPSTLRRSKVPLYRQVQEVLERRLDGGSLRPGDKLPPETELAAELGVNRLTVRQAIGELTRAGRVVARQGAGTFVAQPPQHFPIELTPSYINDPDGMSHAFAAVGRHVTEFLVSSEVVLGGTAPEAEENLPGCRLRRIDTVLAVDGDPWFVNAYWLDDKRFRGITRLLGEGTPIYSVWNDAYRVRLRAAWRSFGAGSATPRVAELLDIPTGAAVVLRDGLNLDEDGKATVYINRSCRSDRVRFVANYVAET</sequence>
<reference evidence="5 6" key="1">
    <citation type="submission" date="2017-05" db="EMBL/GenBank/DDBJ databases">
        <title>Isolation of Rhodococcus sp. S2-17 biodegrading of BP-3.</title>
        <authorList>
            <person name="Lee Y."/>
            <person name="Kim K.H."/>
            <person name="Chun B.H."/>
            <person name="Jung H.S."/>
            <person name="Jeon C.O."/>
        </authorList>
    </citation>
    <scope>NUCLEOTIDE SEQUENCE [LARGE SCALE GENOMIC DNA]</scope>
    <source>
        <strain evidence="5 6">S2-17</strain>
    </source>
</reference>
<dbReference type="InterPro" id="IPR036388">
    <property type="entry name" value="WH-like_DNA-bd_sf"/>
</dbReference>
<dbReference type="EMBL" id="CP021354">
    <property type="protein sequence ID" value="AWK70410.1"/>
    <property type="molecule type" value="Genomic_DNA"/>
</dbReference>
<dbReference type="SMART" id="SM00866">
    <property type="entry name" value="UTRA"/>
    <property type="match status" value="1"/>
</dbReference>
<dbReference type="Pfam" id="PF07702">
    <property type="entry name" value="UTRA"/>
    <property type="match status" value="1"/>
</dbReference>
<dbReference type="AlphaFoldDB" id="A0A2S2BP57"/>
<dbReference type="InterPro" id="IPR028978">
    <property type="entry name" value="Chorismate_lyase_/UTRA_dom_sf"/>
</dbReference>
<dbReference type="SUPFAM" id="SSF64288">
    <property type="entry name" value="Chorismate lyase-like"/>
    <property type="match status" value="1"/>
</dbReference>
<keyword evidence="6" id="KW-1185">Reference proteome</keyword>
<dbReference type="SUPFAM" id="SSF46785">
    <property type="entry name" value="Winged helix' DNA-binding domain"/>
    <property type="match status" value="1"/>
</dbReference>
<dbReference type="InterPro" id="IPR000524">
    <property type="entry name" value="Tscrpt_reg_HTH_GntR"/>
</dbReference>